<feature type="domain" description="Luciferase-like" evidence="8">
    <location>
        <begin position="36"/>
        <end position="349"/>
    </location>
</feature>
<reference evidence="9 10" key="1">
    <citation type="journal article" date="2021" name="Microorganisms">
        <title>Acidisoma silvae sp. nov. and Acidisomacellulosilytica sp. nov., Two Acidophilic Bacteria Isolated from Decaying Wood, Hydrolyzing Cellulose and Producing Poly-3-hydroxybutyrate.</title>
        <authorList>
            <person name="Mieszkin S."/>
            <person name="Pouder E."/>
            <person name="Uroz S."/>
            <person name="Simon-Colin C."/>
            <person name="Alain K."/>
        </authorList>
    </citation>
    <scope>NUCLEOTIDE SEQUENCE [LARGE SCALE GENOMIC DNA]</scope>
    <source>
        <strain evidence="9 10">HW T5.17</strain>
    </source>
</reference>
<protein>
    <submittedName>
        <fullName evidence="9">LLM class flavin-dependent oxidoreductase</fullName>
    </submittedName>
</protein>
<dbReference type="RefSeq" id="WP_227308882.1">
    <property type="nucleotide sequence ID" value="NZ_JAESVA010000006.1"/>
</dbReference>
<gene>
    <name evidence="9" type="ORF">ACELLULO517_18375</name>
</gene>
<dbReference type="PANTHER" id="PTHR30011:SF16">
    <property type="entry name" value="C2H2 FINGER DOMAIN TRANSCRIPTION FACTOR (EUROFUNG)-RELATED"/>
    <property type="match status" value="1"/>
</dbReference>
<dbReference type="PIRSF" id="PIRSF000337">
    <property type="entry name" value="NTA_MOA"/>
    <property type="match status" value="1"/>
</dbReference>
<dbReference type="SUPFAM" id="SSF51679">
    <property type="entry name" value="Bacterial luciferase-like"/>
    <property type="match status" value="1"/>
</dbReference>
<keyword evidence="4" id="KW-0503">Monooxygenase</keyword>
<comment type="caution">
    <text evidence="9">The sequence shown here is derived from an EMBL/GenBank/DDBJ whole genome shotgun (WGS) entry which is preliminary data.</text>
</comment>
<dbReference type="AlphaFoldDB" id="A0A963Z417"/>
<evidence type="ECO:0000256" key="5">
    <source>
        <dbReference type="ARBA" id="ARBA00033748"/>
    </source>
</evidence>
<dbReference type="InterPro" id="IPR011251">
    <property type="entry name" value="Luciferase-like_dom"/>
</dbReference>
<feature type="binding site" evidence="6">
    <location>
        <position position="58"/>
    </location>
    <ligand>
        <name>FMN</name>
        <dbReference type="ChEBI" id="CHEBI:58210"/>
    </ligand>
</feature>
<keyword evidence="1 6" id="KW-0285">Flavoprotein</keyword>
<dbReference type="Pfam" id="PF00296">
    <property type="entry name" value="Bac_luciferase"/>
    <property type="match status" value="1"/>
</dbReference>
<feature type="binding site" evidence="6">
    <location>
        <position position="154"/>
    </location>
    <ligand>
        <name>FMN</name>
        <dbReference type="ChEBI" id="CHEBI:58210"/>
    </ligand>
</feature>
<evidence type="ECO:0000256" key="2">
    <source>
        <dbReference type="ARBA" id="ARBA00022643"/>
    </source>
</evidence>
<comment type="similarity">
    <text evidence="5">Belongs to the NtaA/SnaA/DszA monooxygenase family.</text>
</comment>
<feature type="binding site" evidence="6">
    <location>
        <position position="104"/>
    </location>
    <ligand>
        <name>FMN</name>
        <dbReference type="ChEBI" id="CHEBI:58210"/>
    </ligand>
</feature>
<name>A0A963Z417_9PROT</name>
<dbReference type="EMBL" id="JAESVA010000006">
    <property type="protein sequence ID" value="MCB8882219.1"/>
    <property type="molecule type" value="Genomic_DNA"/>
</dbReference>
<dbReference type="InterPro" id="IPR016215">
    <property type="entry name" value="NTA_MOA"/>
</dbReference>
<evidence type="ECO:0000256" key="1">
    <source>
        <dbReference type="ARBA" id="ARBA00022630"/>
    </source>
</evidence>
<keyword evidence="2 6" id="KW-0288">FMN</keyword>
<evidence type="ECO:0000313" key="10">
    <source>
        <dbReference type="Proteomes" id="UP000721844"/>
    </source>
</evidence>
<keyword evidence="3" id="KW-0560">Oxidoreductase</keyword>
<feature type="binding site" evidence="6">
    <location>
        <position position="158"/>
    </location>
    <ligand>
        <name>FMN</name>
        <dbReference type="ChEBI" id="CHEBI:58210"/>
    </ligand>
</feature>
<dbReference type="NCBIfam" id="TIGR03860">
    <property type="entry name" value="FMN_nitrolo"/>
    <property type="match status" value="1"/>
</dbReference>
<dbReference type="GO" id="GO:0004497">
    <property type="term" value="F:monooxygenase activity"/>
    <property type="evidence" value="ECO:0007669"/>
    <property type="project" value="UniProtKB-KW"/>
</dbReference>
<organism evidence="9 10">
    <name type="scientific">Acidisoma cellulosilyticum</name>
    <dbReference type="NCBI Taxonomy" id="2802395"/>
    <lineage>
        <taxon>Bacteria</taxon>
        <taxon>Pseudomonadati</taxon>
        <taxon>Pseudomonadota</taxon>
        <taxon>Alphaproteobacteria</taxon>
        <taxon>Acetobacterales</taxon>
        <taxon>Acidocellaceae</taxon>
        <taxon>Acidisoma</taxon>
    </lineage>
</organism>
<dbReference type="PANTHER" id="PTHR30011">
    <property type="entry name" value="ALKANESULFONATE MONOOXYGENASE-RELATED"/>
    <property type="match status" value="1"/>
</dbReference>
<keyword evidence="10" id="KW-1185">Reference proteome</keyword>
<dbReference type="GO" id="GO:0016705">
    <property type="term" value="F:oxidoreductase activity, acting on paired donors, with incorporation or reduction of molecular oxygen"/>
    <property type="evidence" value="ECO:0007669"/>
    <property type="project" value="InterPro"/>
</dbReference>
<feature type="binding site" evidence="6">
    <location>
        <position position="230"/>
    </location>
    <ligand>
        <name>FMN</name>
        <dbReference type="ChEBI" id="CHEBI:58210"/>
    </ligand>
</feature>
<evidence type="ECO:0000256" key="4">
    <source>
        <dbReference type="ARBA" id="ARBA00023033"/>
    </source>
</evidence>
<dbReference type="InterPro" id="IPR051260">
    <property type="entry name" value="Diverse_substr_monoxygenases"/>
</dbReference>
<sequence length="456" mass="50407">MAKPLRLNAFTMATPDHLSPGLWRHPRSDAARYHQRGYWTELARILERGLFDGLFIADTLGVSDVFKASRDTALADGLHLPVNDPLLAVSAMAEVTEHLGFGVTVSMTYEHPFQLARRMSTLDHLTDGRIGWNMVTSALDSASRAFGRAAQLPHDSRYDMADEYAALCYKLWEGSWSDRAVINDAASGRYVDPAQVRSIHHDGAHFKLDAIHLCEPSPQRTPVLYQAGASPRGRRFGAENAECIFIGAPSKRVLGTFVAAVRDSIRAAGRDPHEVLIFAEHTVIVGKTDREAAAKEAEYRHYCSDEAALALMSGWIGTDLSRYKLDDPFHHIDSNAIRTAVEAMSSADPDRVWTIREIAAWCGIGGLSPVTTGSAERVADTLIAWTEETDIDGFNLAHAVTHENFRDIADLLVPELQRRGVYKQAYAPGTLRQKLFGRGDRLPSHHPAAAHRWPAE</sequence>
<evidence type="ECO:0000259" key="8">
    <source>
        <dbReference type="Pfam" id="PF00296"/>
    </source>
</evidence>
<proteinExistence type="inferred from homology"/>
<dbReference type="Proteomes" id="UP000721844">
    <property type="component" value="Unassembled WGS sequence"/>
</dbReference>
<evidence type="ECO:0000256" key="6">
    <source>
        <dbReference type="PIRSR" id="PIRSR000337-1"/>
    </source>
</evidence>
<evidence type="ECO:0000256" key="3">
    <source>
        <dbReference type="ARBA" id="ARBA00023002"/>
    </source>
</evidence>
<feature type="region of interest" description="Disordered" evidence="7">
    <location>
        <begin position="437"/>
        <end position="456"/>
    </location>
</feature>
<evidence type="ECO:0000313" key="9">
    <source>
        <dbReference type="EMBL" id="MCB8882219.1"/>
    </source>
</evidence>
<accession>A0A963Z417</accession>
<dbReference type="InterPro" id="IPR036661">
    <property type="entry name" value="Luciferase-like_sf"/>
</dbReference>
<dbReference type="Gene3D" id="3.20.20.30">
    <property type="entry name" value="Luciferase-like domain"/>
    <property type="match status" value="1"/>
</dbReference>
<evidence type="ECO:0000256" key="7">
    <source>
        <dbReference type="SAM" id="MobiDB-lite"/>
    </source>
</evidence>